<gene>
    <name evidence="2" type="ORF">PFICI_12533</name>
</gene>
<dbReference type="Proteomes" id="UP000030651">
    <property type="component" value="Unassembled WGS sequence"/>
</dbReference>
<evidence type="ECO:0000256" key="1">
    <source>
        <dbReference type="SAM" id="Phobius"/>
    </source>
</evidence>
<proteinExistence type="predicted"/>
<evidence type="ECO:0000313" key="3">
    <source>
        <dbReference type="Proteomes" id="UP000030651"/>
    </source>
</evidence>
<dbReference type="EMBL" id="KI912118">
    <property type="protein sequence ID" value="ETS75589.1"/>
    <property type="molecule type" value="Genomic_DNA"/>
</dbReference>
<dbReference type="HOGENOM" id="CLU_1384579_0_0_1"/>
<feature type="transmembrane region" description="Helical" evidence="1">
    <location>
        <begin position="95"/>
        <end position="117"/>
    </location>
</feature>
<keyword evidence="1" id="KW-0812">Transmembrane</keyword>
<keyword evidence="3" id="KW-1185">Reference proteome</keyword>
<reference evidence="3" key="1">
    <citation type="journal article" date="2015" name="BMC Genomics">
        <title>Genomic and transcriptomic analysis of the endophytic fungus Pestalotiopsis fici reveals its lifestyle and high potential for synthesis of natural products.</title>
        <authorList>
            <person name="Wang X."/>
            <person name="Zhang X."/>
            <person name="Liu L."/>
            <person name="Xiang M."/>
            <person name="Wang W."/>
            <person name="Sun X."/>
            <person name="Che Y."/>
            <person name="Guo L."/>
            <person name="Liu G."/>
            <person name="Guo L."/>
            <person name="Wang C."/>
            <person name="Yin W.B."/>
            <person name="Stadler M."/>
            <person name="Zhang X."/>
            <person name="Liu X."/>
        </authorList>
    </citation>
    <scope>NUCLEOTIDE SEQUENCE [LARGE SCALE GENOMIC DNA]</scope>
    <source>
        <strain evidence="3">W106-1 / CGMCC3.15140</strain>
    </source>
</reference>
<keyword evidence="1" id="KW-1133">Transmembrane helix</keyword>
<evidence type="ECO:0000313" key="2">
    <source>
        <dbReference type="EMBL" id="ETS75589.1"/>
    </source>
</evidence>
<name>W3WP60_PESFW</name>
<keyword evidence="1" id="KW-0472">Membrane</keyword>
<dbReference type="KEGG" id="pfy:PFICI_12533"/>
<sequence length="197" mass="22202">MSIQDDAFAKSFYSFIMSDLGQNMSTLASDPEVLQLYTKDFQPNHSYGTLSWDYAKSSFDNLTSHGMSRELGVRPSTFYVQYICQVPELKSTGSLIVAIILADLVFLTTAWSALKLITTWRLERKDKAAMYCAGCVRSFARNGYELQSLATPNKKSQTRLPQESHTTFDTSSLRNRVRGQFQSVMNGESEGVRSVSW</sequence>
<dbReference type="GeneID" id="19277546"/>
<dbReference type="AlphaFoldDB" id="W3WP60"/>
<accession>W3WP60</accession>
<dbReference type="InParanoid" id="W3WP60"/>
<dbReference type="OrthoDB" id="3220769at2759"/>
<organism evidence="2 3">
    <name type="scientific">Pestalotiopsis fici (strain W106-1 / CGMCC3.15140)</name>
    <dbReference type="NCBI Taxonomy" id="1229662"/>
    <lineage>
        <taxon>Eukaryota</taxon>
        <taxon>Fungi</taxon>
        <taxon>Dikarya</taxon>
        <taxon>Ascomycota</taxon>
        <taxon>Pezizomycotina</taxon>
        <taxon>Sordariomycetes</taxon>
        <taxon>Xylariomycetidae</taxon>
        <taxon>Amphisphaeriales</taxon>
        <taxon>Sporocadaceae</taxon>
        <taxon>Pestalotiopsis</taxon>
    </lineage>
</organism>
<protein>
    <submittedName>
        <fullName evidence="2">Uncharacterized protein</fullName>
    </submittedName>
</protein>
<dbReference type="RefSeq" id="XP_007839305.1">
    <property type="nucleotide sequence ID" value="XM_007841114.1"/>
</dbReference>